<evidence type="ECO:0000259" key="1">
    <source>
        <dbReference type="Pfam" id="PF13456"/>
    </source>
</evidence>
<dbReference type="Gene3D" id="3.30.420.10">
    <property type="entry name" value="Ribonuclease H-like superfamily/Ribonuclease H"/>
    <property type="match status" value="1"/>
</dbReference>
<protein>
    <recommendedName>
        <fullName evidence="5">Reverse transcriptase zinc-binding domain-containing protein</fullName>
    </recommendedName>
</protein>
<gene>
    <name evidence="4" type="primary">LOC130463643</name>
</gene>
<evidence type="ECO:0000313" key="4">
    <source>
        <dbReference type="RefSeq" id="XP_056688810.1"/>
    </source>
</evidence>
<reference evidence="3" key="1">
    <citation type="journal article" date="2021" name="Nat. Commun.">
        <title>Genomic analyses provide insights into spinach domestication and the genetic basis of agronomic traits.</title>
        <authorList>
            <person name="Cai X."/>
            <person name="Sun X."/>
            <person name="Xu C."/>
            <person name="Sun H."/>
            <person name="Wang X."/>
            <person name="Ge C."/>
            <person name="Zhang Z."/>
            <person name="Wang Q."/>
            <person name="Fei Z."/>
            <person name="Jiao C."/>
            <person name="Wang Q."/>
        </authorList>
    </citation>
    <scope>NUCLEOTIDE SEQUENCE [LARGE SCALE GENOMIC DNA]</scope>
    <source>
        <strain evidence="3">cv. Varoflay</strain>
    </source>
</reference>
<dbReference type="RefSeq" id="XP_056688810.1">
    <property type="nucleotide sequence ID" value="XM_056832832.1"/>
</dbReference>
<dbReference type="Proteomes" id="UP000813463">
    <property type="component" value="Chromosome 6"/>
</dbReference>
<evidence type="ECO:0000259" key="2">
    <source>
        <dbReference type="Pfam" id="PF13966"/>
    </source>
</evidence>
<dbReference type="InterPro" id="IPR036397">
    <property type="entry name" value="RNaseH_sf"/>
</dbReference>
<organism evidence="3 4">
    <name type="scientific">Spinacia oleracea</name>
    <name type="common">Spinach</name>
    <dbReference type="NCBI Taxonomy" id="3562"/>
    <lineage>
        <taxon>Eukaryota</taxon>
        <taxon>Viridiplantae</taxon>
        <taxon>Streptophyta</taxon>
        <taxon>Embryophyta</taxon>
        <taxon>Tracheophyta</taxon>
        <taxon>Spermatophyta</taxon>
        <taxon>Magnoliopsida</taxon>
        <taxon>eudicotyledons</taxon>
        <taxon>Gunneridae</taxon>
        <taxon>Pentapetalae</taxon>
        <taxon>Caryophyllales</taxon>
        <taxon>Chenopodiaceae</taxon>
        <taxon>Chenopodioideae</taxon>
        <taxon>Anserineae</taxon>
        <taxon>Spinacia</taxon>
    </lineage>
</organism>
<evidence type="ECO:0008006" key="5">
    <source>
        <dbReference type="Google" id="ProtNLM"/>
    </source>
</evidence>
<reference evidence="4" key="2">
    <citation type="submission" date="2025-08" db="UniProtKB">
        <authorList>
            <consortium name="RefSeq"/>
        </authorList>
    </citation>
    <scope>IDENTIFICATION</scope>
    <source>
        <tissue evidence="4">Leaf</tissue>
    </source>
</reference>
<dbReference type="Pfam" id="PF13966">
    <property type="entry name" value="zf-RVT"/>
    <property type="match status" value="1"/>
</dbReference>
<dbReference type="PANTHER" id="PTHR34146:SF3">
    <property type="entry name" value="POLYNUCLEOTIDYL TRANSFERASE, RIBONUCLEASE H-LIKE SUPERFAMILY PROTEIN"/>
    <property type="match status" value="1"/>
</dbReference>
<proteinExistence type="predicted"/>
<dbReference type="CDD" id="cd06222">
    <property type="entry name" value="RNase_H_like"/>
    <property type="match status" value="1"/>
</dbReference>
<accession>A0ABM3QZL0</accession>
<name>A0ABM3QZL0_SPIOL</name>
<feature type="domain" description="Reverse transcriptase zinc-binding" evidence="2">
    <location>
        <begin position="71"/>
        <end position="160"/>
    </location>
</feature>
<dbReference type="PANTHER" id="PTHR34146">
    <property type="entry name" value="POLYNUCLEOTIDYL TRANSFERASE, RIBONUCLEASE H-LIKE SUPERFAMILY PROTEIN-RELATED"/>
    <property type="match status" value="1"/>
</dbReference>
<evidence type="ECO:0000313" key="3">
    <source>
        <dbReference type="Proteomes" id="UP000813463"/>
    </source>
</evidence>
<dbReference type="InterPro" id="IPR044730">
    <property type="entry name" value="RNase_H-like_dom_plant"/>
</dbReference>
<dbReference type="Pfam" id="PF13456">
    <property type="entry name" value="RVT_3"/>
    <property type="match status" value="1"/>
</dbReference>
<dbReference type="InterPro" id="IPR002156">
    <property type="entry name" value="RNaseH_domain"/>
</dbReference>
<feature type="domain" description="RNase H type-1" evidence="1">
    <location>
        <begin position="321"/>
        <end position="406"/>
    </location>
</feature>
<dbReference type="InterPro" id="IPR026960">
    <property type="entry name" value="RVT-Znf"/>
</dbReference>
<keyword evidence="3" id="KW-1185">Reference proteome</keyword>
<sequence length="411" mass="47367">MEKVHFRNHIPPWFQAGAKVMDIMTTERNWNAGLIWKSFTAVDARKILATHIPAADKEDEMIWAHTKTGKYTFKSGYWFLHRQQQPSIGTHSKFWKALWKSNLLPKWKHFIWRVIHRAIPTKENLRKRGMEGEETCSMCHAEVETQNHIFRLCPVSQMVWKSSWLGIISYTQMDIGVEDWIMNFLNLFFNQDGEEDSRLLQFISILWSIWLHRNEIIFRNVSVSPERILHLAQSHVHQWTQAQKLLAARQKDEREVSLPAITKGITIFKYGRCSTEGFICLVVDAAWKASSKGNCNQWQAAVGWEEDTDQEPRLSGATKIFALSPLQAECQAILWGTRLAASFASNVVVKSDCLEAVQAIKNPSKAVVNIVPIIEDIRLVAKNLDYFVCIKVSRTQVSKAHILAQRERKGK</sequence>
<dbReference type="GeneID" id="130463643"/>